<name>A0AAV7VSK1_PLEWA</name>
<sequence>MPSRSGRSLGQALHFGIDGARRRRAELVVVQGIWPRSSASDRKMPPTQRRRGRGFQPSQGTAQIATLDNINSSALK</sequence>
<keyword evidence="3" id="KW-1185">Reference proteome</keyword>
<proteinExistence type="predicted"/>
<comment type="caution">
    <text evidence="2">The sequence shown here is derived from an EMBL/GenBank/DDBJ whole genome shotgun (WGS) entry which is preliminary data.</text>
</comment>
<dbReference type="AlphaFoldDB" id="A0AAV7VSK1"/>
<reference evidence="2" key="1">
    <citation type="journal article" date="2022" name="bioRxiv">
        <title>Sequencing and chromosome-scale assembly of the giantPleurodeles waltlgenome.</title>
        <authorList>
            <person name="Brown T."/>
            <person name="Elewa A."/>
            <person name="Iarovenko S."/>
            <person name="Subramanian E."/>
            <person name="Araus A.J."/>
            <person name="Petzold A."/>
            <person name="Susuki M."/>
            <person name="Suzuki K.-i.T."/>
            <person name="Hayashi T."/>
            <person name="Toyoda A."/>
            <person name="Oliveira C."/>
            <person name="Osipova E."/>
            <person name="Leigh N.D."/>
            <person name="Simon A."/>
            <person name="Yun M.H."/>
        </authorList>
    </citation>
    <scope>NUCLEOTIDE SEQUENCE</scope>
    <source>
        <strain evidence="2">20211129_DDA</strain>
        <tissue evidence="2">Liver</tissue>
    </source>
</reference>
<gene>
    <name evidence="2" type="ORF">NDU88_008064</name>
</gene>
<protein>
    <submittedName>
        <fullName evidence="2">Uncharacterized protein</fullName>
    </submittedName>
</protein>
<accession>A0AAV7VSK1</accession>
<dbReference type="EMBL" id="JANPWB010000003">
    <property type="protein sequence ID" value="KAJ1204283.1"/>
    <property type="molecule type" value="Genomic_DNA"/>
</dbReference>
<evidence type="ECO:0000313" key="2">
    <source>
        <dbReference type="EMBL" id="KAJ1204283.1"/>
    </source>
</evidence>
<organism evidence="2 3">
    <name type="scientific">Pleurodeles waltl</name>
    <name type="common">Iberian ribbed newt</name>
    <dbReference type="NCBI Taxonomy" id="8319"/>
    <lineage>
        <taxon>Eukaryota</taxon>
        <taxon>Metazoa</taxon>
        <taxon>Chordata</taxon>
        <taxon>Craniata</taxon>
        <taxon>Vertebrata</taxon>
        <taxon>Euteleostomi</taxon>
        <taxon>Amphibia</taxon>
        <taxon>Batrachia</taxon>
        <taxon>Caudata</taxon>
        <taxon>Salamandroidea</taxon>
        <taxon>Salamandridae</taxon>
        <taxon>Pleurodelinae</taxon>
        <taxon>Pleurodeles</taxon>
    </lineage>
</organism>
<feature type="region of interest" description="Disordered" evidence="1">
    <location>
        <begin position="35"/>
        <end position="76"/>
    </location>
</feature>
<dbReference type="Proteomes" id="UP001066276">
    <property type="component" value="Chromosome 2_1"/>
</dbReference>
<evidence type="ECO:0000313" key="3">
    <source>
        <dbReference type="Proteomes" id="UP001066276"/>
    </source>
</evidence>
<evidence type="ECO:0000256" key="1">
    <source>
        <dbReference type="SAM" id="MobiDB-lite"/>
    </source>
</evidence>
<feature type="compositionally biased region" description="Polar residues" evidence="1">
    <location>
        <begin position="56"/>
        <end position="76"/>
    </location>
</feature>